<keyword evidence="4" id="KW-1185">Reference proteome</keyword>
<protein>
    <recommendedName>
        <fullName evidence="2">Flagellar hook-length control protein-like C-terminal domain-containing protein</fullName>
    </recommendedName>
</protein>
<dbReference type="AlphaFoldDB" id="A0A6V8LTU1"/>
<accession>A0A6V8LTU1</accession>
<dbReference type="RefSeq" id="WP_173081721.1">
    <property type="nucleotide sequence ID" value="NZ_BLTE01000003.1"/>
</dbReference>
<dbReference type="CDD" id="cd17470">
    <property type="entry name" value="T3SS_Flik_C"/>
    <property type="match status" value="1"/>
</dbReference>
<proteinExistence type="predicted"/>
<comment type="caution">
    <text evidence="3">The sequence shown here is derived from an EMBL/GenBank/DDBJ whole genome shotgun (WGS) entry which is preliminary data.</text>
</comment>
<evidence type="ECO:0000313" key="3">
    <source>
        <dbReference type="EMBL" id="GFK93057.1"/>
    </source>
</evidence>
<feature type="compositionally biased region" description="Basic and acidic residues" evidence="1">
    <location>
        <begin position="73"/>
        <end position="82"/>
    </location>
</feature>
<feature type="compositionally biased region" description="Basic and acidic residues" evidence="1">
    <location>
        <begin position="303"/>
        <end position="313"/>
    </location>
</feature>
<feature type="region of interest" description="Disordered" evidence="1">
    <location>
        <begin position="303"/>
        <end position="354"/>
    </location>
</feature>
<sequence length="561" mass="59507">MQIIPSSHKAAGQVPFDFLASSKTRGNGGELFADLLFSSSNLGSNLDQEAFSTLPAALPDAGKAQSARQADSASRRESTLRDVKMTQEDLAGMSEKLEAAGVPKEKLEGLKKQADSPEGITWGQFMHGVREAVVQNTVGTQKLEAADKAALESLFDKLGFSREEGKSLLSALESGKASQVFQRISGKLAKMENGQTVSLGKDEMQALGKALKLNDAALSKLSGLFGGQDGLELNPAAADKFLRAALDESNAQMAALKQGLKQVKDVLEPVVQKAKERNGLARQAQEDVADARMRPSQYLADPHEAAAAKDPQRKGVQGQEPQQGQDARKQGADNHGKGNQQPGNPQSGGQQAGAKDVQGLAVAGLASKLRVEGDAGQTMDARFGLAQGLAQTQQGARGEAAAAGRTQASQVMSQVESGILRNLGQGVRQLSLELTPDSLGRLNVMLTVKGKEVQAVIKAESPQAEKVLAENLQQIKQNLENQGLTVSKLEVRMGLSQDSNLGQQWAGADKHNQSQERREALERMRTANLLAGDGEVGFLARQMQDTGVRVKNSQGGLDLVA</sequence>
<dbReference type="InterPro" id="IPR021136">
    <property type="entry name" value="Flagellar_hook_control-like_C"/>
</dbReference>
<dbReference type="Pfam" id="PF02120">
    <property type="entry name" value="Flg_hook"/>
    <property type="match status" value="1"/>
</dbReference>
<feature type="region of interest" description="Disordered" evidence="1">
    <location>
        <begin position="62"/>
        <end position="82"/>
    </location>
</feature>
<name>A0A6V8LTU1_9BACT</name>
<dbReference type="InterPro" id="IPR038610">
    <property type="entry name" value="FliK-like_C_sf"/>
</dbReference>
<feature type="compositionally biased region" description="Low complexity" evidence="1">
    <location>
        <begin position="338"/>
        <end position="354"/>
    </location>
</feature>
<gene>
    <name evidence="3" type="ORF">NNJEOMEG_00886</name>
</gene>
<reference evidence="3 4" key="2">
    <citation type="submission" date="2020-05" db="EMBL/GenBank/DDBJ databases">
        <title>Draft genome sequence of Desulfovibrio sp. strainFSS-1.</title>
        <authorList>
            <person name="Shimoshige H."/>
            <person name="Kobayashi H."/>
            <person name="Maekawa T."/>
        </authorList>
    </citation>
    <scope>NUCLEOTIDE SEQUENCE [LARGE SCALE GENOMIC DNA]</scope>
    <source>
        <strain evidence="3 4">SIID29052-01</strain>
    </source>
</reference>
<dbReference type="Gene3D" id="3.30.750.140">
    <property type="match status" value="1"/>
</dbReference>
<reference evidence="3 4" key="1">
    <citation type="submission" date="2020-04" db="EMBL/GenBank/DDBJ databases">
        <authorList>
            <consortium name="Desulfovibrio sp. FSS-1 genome sequencing consortium"/>
            <person name="Shimoshige H."/>
            <person name="Kobayashi H."/>
            <person name="Maekawa T."/>
        </authorList>
    </citation>
    <scope>NUCLEOTIDE SEQUENCE [LARGE SCALE GENOMIC DNA]</scope>
    <source>
        <strain evidence="3 4">SIID29052-01</strain>
    </source>
</reference>
<evidence type="ECO:0000259" key="2">
    <source>
        <dbReference type="Pfam" id="PF02120"/>
    </source>
</evidence>
<organism evidence="3 4">
    <name type="scientific">Fundidesulfovibrio magnetotacticus</name>
    <dbReference type="NCBI Taxonomy" id="2730080"/>
    <lineage>
        <taxon>Bacteria</taxon>
        <taxon>Pseudomonadati</taxon>
        <taxon>Thermodesulfobacteriota</taxon>
        <taxon>Desulfovibrionia</taxon>
        <taxon>Desulfovibrionales</taxon>
        <taxon>Desulfovibrionaceae</taxon>
        <taxon>Fundidesulfovibrio</taxon>
    </lineage>
</organism>
<feature type="domain" description="Flagellar hook-length control protein-like C-terminal" evidence="2">
    <location>
        <begin position="421"/>
        <end position="498"/>
    </location>
</feature>
<evidence type="ECO:0000256" key="1">
    <source>
        <dbReference type="SAM" id="MobiDB-lite"/>
    </source>
</evidence>
<feature type="compositionally biased region" description="Basic and acidic residues" evidence="1">
    <location>
        <begin position="326"/>
        <end position="336"/>
    </location>
</feature>
<dbReference type="EMBL" id="BLTE01000003">
    <property type="protein sequence ID" value="GFK93057.1"/>
    <property type="molecule type" value="Genomic_DNA"/>
</dbReference>
<dbReference type="Proteomes" id="UP000494245">
    <property type="component" value="Unassembled WGS sequence"/>
</dbReference>
<evidence type="ECO:0000313" key="4">
    <source>
        <dbReference type="Proteomes" id="UP000494245"/>
    </source>
</evidence>